<keyword evidence="4" id="KW-0325">Glycoprotein</keyword>
<keyword evidence="6" id="KW-0812">Transmembrane</keyword>
<dbReference type="OMA" id="AIYECET"/>
<dbReference type="eggNOG" id="KOG3515">
    <property type="taxonomic scope" value="Eukaryota"/>
</dbReference>
<feature type="domain" description="Ig-like" evidence="7">
    <location>
        <begin position="293"/>
        <end position="408"/>
    </location>
</feature>
<dbReference type="Pfam" id="PF13927">
    <property type="entry name" value="Ig_3"/>
    <property type="match status" value="2"/>
</dbReference>
<evidence type="ECO:0000313" key="9">
    <source>
        <dbReference type="EnsemblMetazoa" id="PHUM109730-PA"/>
    </source>
</evidence>
<dbReference type="InterPro" id="IPR036179">
    <property type="entry name" value="Ig-like_dom_sf"/>
</dbReference>
<feature type="domain" description="Ig-like" evidence="7">
    <location>
        <begin position="502"/>
        <end position="585"/>
    </location>
</feature>
<accession>E0VDC0</accession>
<dbReference type="GeneID" id="8238237"/>
<evidence type="ECO:0000256" key="3">
    <source>
        <dbReference type="ARBA" id="ARBA00023157"/>
    </source>
</evidence>
<name>E0VDC0_PEDHC</name>
<dbReference type="InParanoid" id="E0VDC0"/>
<evidence type="ECO:0000256" key="4">
    <source>
        <dbReference type="ARBA" id="ARBA00023180"/>
    </source>
</evidence>
<evidence type="ECO:0000256" key="1">
    <source>
        <dbReference type="ARBA" id="ARBA00004479"/>
    </source>
</evidence>
<evidence type="ECO:0000256" key="5">
    <source>
        <dbReference type="ARBA" id="ARBA00023319"/>
    </source>
</evidence>
<dbReference type="InterPro" id="IPR013783">
    <property type="entry name" value="Ig-like_fold"/>
</dbReference>
<dbReference type="GO" id="GO:0098609">
    <property type="term" value="P:cell-cell adhesion"/>
    <property type="evidence" value="ECO:0007669"/>
    <property type="project" value="TreeGrafter"/>
</dbReference>
<dbReference type="RefSeq" id="XP_002424114.1">
    <property type="nucleotide sequence ID" value="XM_002424069.1"/>
</dbReference>
<reference evidence="9" key="3">
    <citation type="submission" date="2021-02" db="UniProtKB">
        <authorList>
            <consortium name="EnsemblMetazoa"/>
        </authorList>
    </citation>
    <scope>IDENTIFICATION</scope>
    <source>
        <strain evidence="9">USDA</strain>
    </source>
</reference>
<dbReference type="EMBL" id="AAZO01001297">
    <property type="status" value="NOT_ANNOTATED_CDS"/>
    <property type="molecule type" value="Genomic_DNA"/>
</dbReference>
<dbReference type="OrthoDB" id="6106100at2759"/>
<dbReference type="PANTHER" id="PTHR11640:SF166">
    <property type="entry name" value="IG-LIKE DOMAIN-CONTAINING PROTEIN"/>
    <property type="match status" value="1"/>
</dbReference>
<evidence type="ECO:0000313" key="10">
    <source>
        <dbReference type="Proteomes" id="UP000009046"/>
    </source>
</evidence>
<dbReference type="GO" id="GO:0005886">
    <property type="term" value="C:plasma membrane"/>
    <property type="evidence" value="ECO:0007669"/>
    <property type="project" value="TreeGrafter"/>
</dbReference>
<reference evidence="8" key="2">
    <citation type="submission" date="2007-04" db="EMBL/GenBank/DDBJ databases">
        <title>The genome of the human body louse.</title>
        <authorList>
            <consortium name="The Human Body Louse Genome Consortium"/>
            <person name="Kirkness E."/>
            <person name="Walenz B."/>
            <person name="Hass B."/>
            <person name="Bruggner R."/>
            <person name="Strausberg R."/>
        </authorList>
    </citation>
    <scope>NUCLEOTIDE SEQUENCE</scope>
    <source>
        <strain evidence="8">USDA</strain>
    </source>
</reference>
<dbReference type="InterPro" id="IPR003598">
    <property type="entry name" value="Ig_sub2"/>
</dbReference>
<organism>
    <name type="scientific">Pediculus humanus subsp. corporis</name>
    <name type="common">Body louse</name>
    <dbReference type="NCBI Taxonomy" id="121224"/>
    <lineage>
        <taxon>Eukaryota</taxon>
        <taxon>Metazoa</taxon>
        <taxon>Ecdysozoa</taxon>
        <taxon>Arthropoda</taxon>
        <taxon>Hexapoda</taxon>
        <taxon>Insecta</taxon>
        <taxon>Pterygota</taxon>
        <taxon>Neoptera</taxon>
        <taxon>Paraneoptera</taxon>
        <taxon>Psocodea</taxon>
        <taxon>Troctomorpha</taxon>
        <taxon>Phthiraptera</taxon>
        <taxon>Anoplura</taxon>
        <taxon>Pediculidae</taxon>
        <taxon>Pediculus</taxon>
    </lineage>
</organism>
<keyword evidence="3" id="KW-1015">Disulfide bond</keyword>
<feature type="domain" description="Ig-like" evidence="7">
    <location>
        <begin position="2"/>
        <end position="94"/>
    </location>
</feature>
<evidence type="ECO:0000256" key="6">
    <source>
        <dbReference type="SAM" id="Phobius"/>
    </source>
</evidence>
<dbReference type="GO" id="GO:0005911">
    <property type="term" value="C:cell-cell junction"/>
    <property type="evidence" value="ECO:0007669"/>
    <property type="project" value="TreeGrafter"/>
</dbReference>
<comment type="subcellular location">
    <subcellularLocation>
        <location evidence="1">Membrane</location>
        <topology evidence="1">Single-pass type I membrane protein</topology>
    </subcellularLocation>
</comment>
<keyword evidence="10" id="KW-1185">Reference proteome</keyword>
<dbReference type="SMART" id="SM00408">
    <property type="entry name" value="IGc2"/>
    <property type="match status" value="4"/>
</dbReference>
<keyword evidence="6" id="KW-1133">Transmembrane helix</keyword>
<evidence type="ECO:0000259" key="7">
    <source>
        <dbReference type="PROSITE" id="PS50835"/>
    </source>
</evidence>
<dbReference type="PROSITE" id="PS50835">
    <property type="entry name" value="IG_LIKE"/>
    <property type="match status" value="6"/>
</dbReference>
<dbReference type="SMART" id="SM00409">
    <property type="entry name" value="IG"/>
    <property type="match status" value="5"/>
</dbReference>
<evidence type="ECO:0000313" key="8">
    <source>
        <dbReference type="EMBL" id="EEB11376.1"/>
    </source>
</evidence>
<feature type="transmembrane region" description="Helical" evidence="6">
    <location>
        <begin position="599"/>
        <end position="624"/>
    </location>
</feature>
<keyword evidence="2 6" id="KW-0472">Membrane</keyword>
<protein>
    <submittedName>
        <fullName evidence="8">Vascular cell adhesion protein 1, putative</fullName>
    </submittedName>
</protein>
<dbReference type="GO" id="GO:0050839">
    <property type="term" value="F:cell adhesion molecule binding"/>
    <property type="evidence" value="ECO:0007669"/>
    <property type="project" value="TreeGrafter"/>
</dbReference>
<dbReference type="InterPro" id="IPR007110">
    <property type="entry name" value="Ig-like_dom"/>
</dbReference>
<dbReference type="EMBL" id="AAZO01001298">
    <property type="status" value="NOT_ANNOTATED_CDS"/>
    <property type="molecule type" value="Genomic_DNA"/>
</dbReference>
<dbReference type="Proteomes" id="UP000009046">
    <property type="component" value="Unassembled WGS sequence"/>
</dbReference>
<dbReference type="FunFam" id="2.60.40.10:FF:000032">
    <property type="entry name" value="palladin isoform X1"/>
    <property type="match status" value="1"/>
</dbReference>
<dbReference type="KEGG" id="phu:Phum_PHUM109730"/>
<dbReference type="VEuPathDB" id="VectorBase:PHUM109730"/>
<proteinExistence type="predicted"/>
<dbReference type="CTD" id="8238237"/>
<dbReference type="HOGENOM" id="CLU_419979_0_0_1"/>
<dbReference type="InterPro" id="IPR003599">
    <property type="entry name" value="Ig_sub"/>
</dbReference>
<dbReference type="Pfam" id="PF13895">
    <property type="entry name" value="Ig_2"/>
    <property type="match status" value="2"/>
</dbReference>
<reference evidence="8" key="1">
    <citation type="submission" date="2007-04" db="EMBL/GenBank/DDBJ databases">
        <title>Annotation of Pediculus humanus corporis strain USDA.</title>
        <authorList>
            <person name="Kirkness E."/>
            <person name="Hannick L."/>
            <person name="Hass B."/>
            <person name="Bruggner R."/>
            <person name="Lawson D."/>
            <person name="Bidwell S."/>
            <person name="Joardar V."/>
            <person name="Caler E."/>
            <person name="Walenz B."/>
            <person name="Inman J."/>
            <person name="Schobel S."/>
            <person name="Galinsky K."/>
            <person name="Amedeo P."/>
            <person name="Strausberg R."/>
        </authorList>
    </citation>
    <scope>NUCLEOTIDE SEQUENCE</scope>
    <source>
        <strain evidence="8">USDA</strain>
    </source>
</reference>
<feature type="domain" description="Ig-like" evidence="7">
    <location>
        <begin position="206"/>
        <end position="288"/>
    </location>
</feature>
<dbReference type="EnsemblMetazoa" id="PHUM109730-RA">
    <property type="protein sequence ID" value="PHUM109730-PA"/>
    <property type="gene ID" value="PHUM109730"/>
</dbReference>
<dbReference type="InterPro" id="IPR051275">
    <property type="entry name" value="Cell_adhesion_signaling"/>
</dbReference>
<feature type="domain" description="Ig-like" evidence="7">
    <location>
        <begin position="414"/>
        <end position="497"/>
    </location>
</feature>
<keyword evidence="5" id="KW-0393">Immunoglobulin domain</keyword>
<feature type="domain" description="Ig-like" evidence="7">
    <location>
        <begin position="99"/>
        <end position="181"/>
    </location>
</feature>
<dbReference type="AlphaFoldDB" id="E0VDC0"/>
<evidence type="ECO:0000256" key="2">
    <source>
        <dbReference type="ARBA" id="ARBA00023136"/>
    </source>
</evidence>
<dbReference type="PANTHER" id="PTHR11640">
    <property type="entry name" value="NEPHRIN"/>
    <property type="match status" value="1"/>
</dbReference>
<sequence length="653" mass="72703">MPNVTVSPENITVNESTDIQLLCFYDSNPTILKSVKWLRDGVEIDTDTERYENGTIEQPNLTIRDSMRDDQGVYTCVCENDVGSSESTNSIYVNILHKPSVKVVIDPPSPINELDKINVLLVCEVSSGNPDVLQAVRWYLNGTLLRELPECNSNNDTLCDIDPSHLLLEQVTRDLHGNYSCEGMNSAGWGPLSDDGELIVYYPPGPATLVYEPQRVIKAKSVNLKCLVEDLGRPPTDTYRWVRGSHLIQDVTSFNWTIDPVTLETEANFTCSAYNLGGEGQSSSVSIEVLAPPAFIERLPPYYGALMSAQHINISCRVECSPLCTVAWLKNGRPIEKTAGSSTLYSVKNTMVPSDPSTNDFNSIQSTLLWNMNAWPGGQLDRLYDNANYTCQSTGNTVGGGVRSTTFFGVEYPPENITLSSKVISVVEGQEMEGKVTCQAKAYPEASYLWRKEGETETIAKGNMLMLRYLVPRKDGGNYVCEAYNRHGNITGNTFVNVLFKPECAITQTEQNGKSVLVCTAHANPTTVNFMWKIKNENETVEDPIEDKGLQSFLTLESRIENFRTYLCYANNSVGMSIPCERDVTGKAAWWPMFDNDNLLIVIAVIVGAIIMFLVVCVIIIIVCRKKRAEDKCEYPSMKCDSSALKYFQLKNF</sequence>
<dbReference type="STRING" id="121224.E0VDC0"/>
<dbReference type="Gene3D" id="2.60.40.10">
    <property type="entry name" value="Immunoglobulins"/>
    <property type="match status" value="6"/>
</dbReference>
<gene>
    <name evidence="9" type="primary">8238237</name>
    <name evidence="8" type="ORF">Phum_PHUM109730</name>
</gene>
<dbReference type="SUPFAM" id="SSF48726">
    <property type="entry name" value="Immunoglobulin"/>
    <property type="match status" value="5"/>
</dbReference>
<dbReference type="EMBL" id="DS235073">
    <property type="protein sequence ID" value="EEB11376.1"/>
    <property type="molecule type" value="Genomic_DNA"/>
</dbReference>